<feature type="transmembrane region" description="Helical" evidence="1">
    <location>
        <begin position="12"/>
        <end position="36"/>
    </location>
</feature>
<name>A0A1X6YXH7_9RHOB</name>
<protein>
    <submittedName>
        <fullName evidence="2">Uncharacterized protein</fullName>
    </submittedName>
</protein>
<evidence type="ECO:0000313" key="3">
    <source>
        <dbReference type="Proteomes" id="UP000193061"/>
    </source>
</evidence>
<organism evidence="2 3">
    <name type="scientific">Roseovarius albus</name>
    <dbReference type="NCBI Taxonomy" id="1247867"/>
    <lineage>
        <taxon>Bacteria</taxon>
        <taxon>Pseudomonadati</taxon>
        <taxon>Pseudomonadota</taxon>
        <taxon>Alphaproteobacteria</taxon>
        <taxon>Rhodobacterales</taxon>
        <taxon>Roseobacteraceae</taxon>
        <taxon>Roseovarius</taxon>
    </lineage>
</organism>
<keyword evidence="1" id="KW-0812">Transmembrane</keyword>
<keyword evidence="1" id="KW-1133">Transmembrane helix</keyword>
<evidence type="ECO:0000313" key="2">
    <source>
        <dbReference type="EMBL" id="SLN34533.1"/>
    </source>
</evidence>
<feature type="transmembrane region" description="Helical" evidence="1">
    <location>
        <begin position="66"/>
        <end position="93"/>
    </location>
</feature>
<proteinExistence type="predicted"/>
<dbReference type="AlphaFoldDB" id="A0A1X6YXH7"/>
<keyword evidence="1" id="KW-0472">Membrane</keyword>
<sequence length="117" mass="13348">MNGQSTLIGVLRCIRLVIGILFWIILLGKFVLNWIVGGEIVSWKIDGERYFLMFKQSAGDWIETSYIFYVWSAVTFPLIIVSVLGFGLMQYLIKSTERGLARRRVGNDCPPPRAPHL</sequence>
<accession>A0A1X6YXH7</accession>
<dbReference type="Proteomes" id="UP000193061">
    <property type="component" value="Unassembled WGS sequence"/>
</dbReference>
<reference evidence="2 3" key="1">
    <citation type="submission" date="2017-03" db="EMBL/GenBank/DDBJ databases">
        <authorList>
            <person name="Afonso C.L."/>
            <person name="Miller P.J."/>
            <person name="Scott M.A."/>
            <person name="Spackman E."/>
            <person name="Goraichik I."/>
            <person name="Dimitrov K.M."/>
            <person name="Suarez D.L."/>
            <person name="Swayne D.E."/>
        </authorList>
    </citation>
    <scope>NUCLEOTIDE SEQUENCE [LARGE SCALE GENOMIC DNA]</scope>
    <source>
        <strain evidence="2 3">CECT 7450</strain>
    </source>
</reference>
<dbReference type="EMBL" id="FWFX01000004">
    <property type="protein sequence ID" value="SLN34533.1"/>
    <property type="molecule type" value="Genomic_DNA"/>
</dbReference>
<keyword evidence="3" id="KW-1185">Reference proteome</keyword>
<gene>
    <name evidence="2" type="ORF">ROA7450_01563</name>
</gene>
<evidence type="ECO:0000256" key="1">
    <source>
        <dbReference type="SAM" id="Phobius"/>
    </source>
</evidence>